<reference evidence="2 3" key="1">
    <citation type="journal article" date="2022" name="Int. J. Syst. Evol. Microbiol.">
        <title>Flavobacterium ammonificans sp. nov. and Flavobacterium ammoniigenes sp. nov., ammonifying bacteria isolated from surface river water.</title>
        <authorList>
            <person name="Watanabe K."/>
            <person name="Kitamura T."/>
            <person name="Ogata Y."/>
            <person name="Shindo C."/>
            <person name="Suda W."/>
        </authorList>
    </citation>
    <scope>NUCLEOTIDE SEQUENCE [LARGE SCALE GENOMIC DNA]</scope>
    <source>
        <strain evidence="2 3">GENT11</strain>
    </source>
</reference>
<feature type="signal peptide" evidence="1">
    <location>
        <begin position="1"/>
        <end position="18"/>
    </location>
</feature>
<keyword evidence="3" id="KW-1185">Reference proteome</keyword>
<evidence type="ECO:0000256" key="1">
    <source>
        <dbReference type="SAM" id="SignalP"/>
    </source>
</evidence>
<proteinExistence type="predicted"/>
<dbReference type="Proteomes" id="UP001319865">
    <property type="component" value="Chromosome"/>
</dbReference>
<evidence type="ECO:0008006" key="4">
    <source>
        <dbReference type="Google" id="ProtNLM"/>
    </source>
</evidence>
<evidence type="ECO:0000313" key="2">
    <source>
        <dbReference type="EMBL" id="BDB52197.1"/>
    </source>
</evidence>
<accession>A0ABN6KST5</accession>
<keyword evidence="1" id="KW-0732">Signal</keyword>
<organism evidence="2 3">
    <name type="scientific">Flavobacterium ammonificans</name>
    <dbReference type="NCBI Taxonomy" id="1751056"/>
    <lineage>
        <taxon>Bacteria</taxon>
        <taxon>Pseudomonadati</taxon>
        <taxon>Bacteroidota</taxon>
        <taxon>Flavobacteriia</taxon>
        <taxon>Flavobacteriales</taxon>
        <taxon>Flavobacteriaceae</taxon>
        <taxon>Flavobacterium</taxon>
    </lineage>
</organism>
<name>A0ABN6KST5_9FLAO</name>
<evidence type="ECO:0000313" key="3">
    <source>
        <dbReference type="Proteomes" id="UP001319865"/>
    </source>
</evidence>
<dbReference type="RefSeq" id="WP_229330883.1">
    <property type="nucleotide sequence ID" value="NZ_AP025183.1"/>
</dbReference>
<reference evidence="2 3" key="2">
    <citation type="journal article" date="2022" name="Microorganisms">
        <title>Complete Genome Sequences of Two Flavobacterium ammonificans Strains and a Flavobacterium ammoniigenes Strain of Ammonifying Bacterioplankton Isolated from Surface River Water.</title>
        <authorList>
            <person name="Suda W."/>
            <person name="Ogata Y."/>
            <person name="Shindo C."/>
            <person name="Watanabe K."/>
        </authorList>
    </citation>
    <scope>NUCLEOTIDE SEQUENCE [LARGE SCALE GENOMIC DNA]</scope>
    <source>
        <strain evidence="2 3">GENT11</strain>
    </source>
</reference>
<protein>
    <recommendedName>
        <fullName evidence="4">Phage tail collar domain-containing protein</fullName>
    </recommendedName>
</protein>
<sequence length="299" mass="31083">MKKQLVFLLVWIALPMVAQTGIGTTTPHASAKLEVASSTQGFLPPRVALTAANQASPVTSPAIGLLVFNTQTAGTAPNNVTPGYYYWNGSSWSAMPSSQTSIGDVKTGMQVNDHNGWVRLDGRLKSSLTASQQLQANVLGIGDNLPNATNAVLMQSSGTLGSVTGSMSRTLVQNQLPNISPNITINGTIATMQDAGSHEHSIRVVPNATGGYASFGAGPFAFKSGMAPTTEADADTTDRTANSSYVTTGIIGSAGTHSHSINTHTHTATSSSINGDVTQQSIDITPRSLSVNTFIYLGF</sequence>
<gene>
    <name evidence="2" type="ORF">GENT11_05090</name>
</gene>
<feature type="chain" id="PRO_5046687126" description="Phage tail collar domain-containing protein" evidence="1">
    <location>
        <begin position="19"/>
        <end position="299"/>
    </location>
</feature>
<dbReference type="EMBL" id="AP025183">
    <property type="protein sequence ID" value="BDB52197.1"/>
    <property type="molecule type" value="Genomic_DNA"/>
</dbReference>